<dbReference type="Proteomes" id="UP000196710">
    <property type="component" value="Chromosome"/>
</dbReference>
<evidence type="ECO:0000256" key="6">
    <source>
        <dbReference type="ARBA" id="ARBA00023277"/>
    </source>
</evidence>
<reference evidence="16" key="2">
    <citation type="submission" date="2017-05" db="EMBL/GenBank/DDBJ databases">
        <title>Improved OligoMM genomes.</title>
        <authorList>
            <person name="Garzetti D."/>
        </authorList>
    </citation>
    <scope>NUCLEOTIDE SEQUENCE [LARGE SCALE GENOMIC DNA]</scope>
    <source>
        <strain evidence="16">KB18</strain>
    </source>
</reference>
<sequence>MFIINTTYLDKDFHLVKGDLQIENGRITACGPHLPRNDGDTAIDAADYTIVPGFVDVHIHGCDGADTCDGTPEALEKMARFLLAHGVTSFCPTTMTVDRPTIEKALLAAKSVHESPIEDGAKVAGVNMEGPFISAARKGAQREDDIVAPDFQMFRELFDLSGGLVKLVDVAPEQPGGEDFVKRAKELCRVSIAHTTADYNTAKESFDWGITHATHLFNAMNGLHHRDPGVVGAVFDDERVRAEIICDGQHIHPAVLKTAFRLMGDRLLIISDSMRANGMPEGTAYDLGGQMVTVSGGKAVLEDGTIAGSVSNLHQEVKNLVSWGVPLETAVKSASLIPALQIGLDKEIGSIEPGKYADLVILDKDLEISAVWISHGEETQCAVKKA</sequence>
<dbReference type="GO" id="GO:0008448">
    <property type="term" value="F:N-acetylglucosamine-6-phosphate deacetylase activity"/>
    <property type="evidence" value="ECO:0007669"/>
    <property type="project" value="UniProtKB-EC"/>
</dbReference>
<dbReference type="EC" id="3.5.1.25" evidence="2"/>
<dbReference type="InterPro" id="IPR011059">
    <property type="entry name" value="Metal-dep_hydrolase_composite"/>
</dbReference>
<keyword evidence="4 12" id="KW-0479">Metal-binding</keyword>
<evidence type="ECO:0000256" key="1">
    <source>
        <dbReference type="ARBA" id="ARBA00010716"/>
    </source>
</evidence>
<protein>
    <recommendedName>
        <fullName evidence="3">N-acetylglucosamine-6-phosphate deacetylase</fullName>
        <ecNumber evidence="2">3.5.1.25</ecNumber>
    </recommendedName>
</protein>
<evidence type="ECO:0000256" key="11">
    <source>
        <dbReference type="PIRSR" id="PIRSR038994-2"/>
    </source>
</evidence>
<dbReference type="EMBL" id="CP065321">
    <property type="protein sequence ID" value="QQR28809.1"/>
    <property type="molecule type" value="Genomic_DNA"/>
</dbReference>
<keyword evidence="6 9" id="KW-0119">Carbohydrate metabolism</keyword>
<comment type="cofactor">
    <cofactor evidence="12">
        <name>a divalent metal cation</name>
        <dbReference type="ChEBI" id="CHEBI:60240"/>
    </cofactor>
    <text evidence="12">Binds 1 divalent metal cation per subunit.</text>
</comment>
<dbReference type="InterPro" id="IPR003764">
    <property type="entry name" value="GlcNAc_6-P_deAcase"/>
</dbReference>
<evidence type="ECO:0000256" key="5">
    <source>
        <dbReference type="ARBA" id="ARBA00022801"/>
    </source>
</evidence>
<dbReference type="NCBIfam" id="TIGR00221">
    <property type="entry name" value="nagA"/>
    <property type="match status" value="1"/>
</dbReference>
<evidence type="ECO:0000313" key="16">
    <source>
        <dbReference type="Proteomes" id="UP000196710"/>
    </source>
</evidence>
<evidence type="ECO:0000256" key="12">
    <source>
        <dbReference type="PIRSR" id="PIRSR038994-3"/>
    </source>
</evidence>
<dbReference type="SUPFAM" id="SSF51556">
    <property type="entry name" value="Metallo-dependent hydrolases"/>
    <property type="match status" value="1"/>
</dbReference>
<feature type="binding site" evidence="11">
    <location>
        <begin position="218"/>
        <end position="219"/>
    </location>
    <ligand>
        <name>substrate</name>
    </ligand>
</feature>
<evidence type="ECO:0000256" key="8">
    <source>
        <dbReference type="ARBA" id="ARBA00060590"/>
    </source>
</evidence>
<dbReference type="FunFam" id="3.20.20.140:FF:000004">
    <property type="entry name" value="N-acetylglucosamine-6-phosphate deacetylase"/>
    <property type="match status" value="1"/>
</dbReference>
<gene>
    <name evidence="15" type="primary">nagA</name>
    <name evidence="14" type="ORF">ADH66_01900</name>
    <name evidence="15" type="ORF">I5Q82_11930</name>
</gene>
<dbReference type="Gene3D" id="3.20.20.140">
    <property type="entry name" value="Metal-dependent hydrolases"/>
    <property type="match status" value="1"/>
</dbReference>
<dbReference type="PANTHER" id="PTHR11113">
    <property type="entry name" value="N-ACETYLGLUCOSAMINE-6-PHOSPHATE DEACETYLASE"/>
    <property type="match status" value="1"/>
</dbReference>
<feature type="binding site" evidence="11">
    <location>
        <begin position="306"/>
        <end position="308"/>
    </location>
    <ligand>
        <name>substrate</name>
    </ligand>
</feature>
<dbReference type="KEGG" id="amur:ADH66_01900"/>
<evidence type="ECO:0000313" key="17">
    <source>
        <dbReference type="Proteomes" id="UP000596035"/>
    </source>
</evidence>
<evidence type="ECO:0000256" key="10">
    <source>
        <dbReference type="PIRSR" id="PIRSR038994-1"/>
    </source>
</evidence>
<comment type="similarity">
    <text evidence="1 9">Belongs to the metallo-dependent hydrolases superfamily. NagA family.</text>
</comment>
<dbReference type="PIRSF" id="PIRSF038994">
    <property type="entry name" value="NagA"/>
    <property type="match status" value="1"/>
</dbReference>
<dbReference type="Proteomes" id="UP000596035">
    <property type="component" value="Chromosome"/>
</dbReference>
<feature type="binding site" evidence="12">
    <location>
        <position position="194"/>
    </location>
    <ligand>
        <name>Zn(2+)</name>
        <dbReference type="ChEBI" id="CHEBI:29105"/>
    </ligand>
</feature>
<comment type="pathway">
    <text evidence="8">Amino-sugar metabolism; N-acetylneuraminate degradation; D-fructose 6-phosphate from N-acetylneuraminate: step 4/5.</text>
</comment>
<dbReference type="InterPro" id="IPR032466">
    <property type="entry name" value="Metal_Hydrolase"/>
</dbReference>
<comment type="catalytic activity">
    <reaction evidence="7">
        <text>N-acetyl-D-glucosamine 6-phosphate + H2O = D-glucosamine 6-phosphate + acetate</text>
        <dbReference type="Rhea" id="RHEA:22936"/>
        <dbReference type="ChEBI" id="CHEBI:15377"/>
        <dbReference type="ChEBI" id="CHEBI:30089"/>
        <dbReference type="ChEBI" id="CHEBI:57513"/>
        <dbReference type="ChEBI" id="CHEBI:58725"/>
        <dbReference type="EC" id="3.5.1.25"/>
    </reaction>
</comment>
<keyword evidence="5 9" id="KW-0378">Hydrolase</keyword>
<dbReference type="AlphaFoldDB" id="A0A1Z2XM67"/>
<evidence type="ECO:0000313" key="14">
    <source>
        <dbReference type="EMBL" id="ASB39517.1"/>
    </source>
</evidence>
<dbReference type="RefSeq" id="WP_066536383.1">
    <property type="nucleotide sequence ID" value="NZ_CP021422.1"/>
</dbReference>
<dbReference type="InterPro" id="IPR006680">
    <property type="entry name" value="Amidohydro-rel"/>
</dbReference>
<feature type="binding site" evidence="11">
    <location>
        <position position="140"/>
    </location>
    <ligand>
        <name>substrate</name>
    </ligand>
</feature>
<feature type="binding site" evidence="11">
    <location>
        <position position="226"/>
    </location>
    <ligand>
        <name>substrate</name>
    </ligand>
</feature>
<name>A0A1Z2XM67_9FIRM</name>
<evidence type="ECO:0000256" key="7">
    <source>
        <dbReference type="ARBA" id="ARBA00047647"/>
    </source>
</evidence>
<organism evidence="15 17">
    <name type="scientific">Acutalibacter muris</name>
    <dbReference type="NCBI Taxonomy" id="1796620"/>
    <lineage>
        <taxon>Bacteria</taxon>
        <taxon>Bacillati</taxon>
        <taxon>Bacillota</taxon>
        <taxon>Clostridia</taxon>
        <taxon>Eubacteriales</taxon>
        <taxon>Acutalibacteraceae</taxon>
        <taxon>Acutalibacter</taxon>
    </lineage>
</organism>
<evidence type="ECO:0000256" key="3">
    <source>
        <dbReference type="ARBA" id="ARBA00018029"/>
    </source>
</evidence>
<dbReference type="Pfam" id="PF01979">
    <property type="entry name" value="Amidohydro_1"/>
    <property type="match status" value="1"/>
</dbReference>
<dbReference type="SUPFAM" id="SSF51338">
    <property type="entry name" value="Composite domain of metallo-dependent hydrolases"/>
    <property type="match status" value="1"/>
</dbReference>
<dbReference type="CDD" id="cd00854">
    <property type="entry name" value="NagA"/>
    <property type="match status" value="1"/>
</dbReference>
<evidence type="ECO:0000259" key="13">
    <source>
        <dbReference type="Pfam" id="PF01979"/>
    </source>
</evidence>
<proteinExistence type="inferred from homology"/>
<evidence type="ECO:0000313" key="15">
    <source>
        <dbReference type="EMBL" id="QQR28809.1"/>
    </source>
</evidence>
<dbReference type="GO" id="GO:0046872">
    <property type="term" value="F:metal ion binding"/>
    <property type="evidence" value="ECO:0007669"/>
    <property type="project" value="UniProtKB-KW"/>
</dbReference>
<keyword evidence="16" id="KW-1185">Reference proteome</keyword>
<feature type="binding site" evidence="11">
    <location>
        <position position="250"/>
    </location>
    <ligand>
        <name>substrate</name>
    </ligand>
</feature>
<dbReference type="GO" id="GO:0006046">
    <property type="term" value="P:N-acetylglucosamine catabolic process"/>
    <property type="evidence" value="ECO:0007669"/>
    <property type="project" value="TreeGrafter"/>
</dbReference>
<feature type="domain" description="Amidohydrolase-related" evidence="13">
    <location>
        <begin position="49"/>
        <end position="371"/>
    </location>
</feature>
<feature type="binding site" evidence="12">
    <location>
        <position position="215"/>
    </location>
    <ligand>
        <name>Zn(2+)</name>
        <dbReference type="ChEBI" id="CHEBI:29105"/>
    </ligand>
</feature>
<evidence type="ECO:0000256" key="4">
    <source>
        <dbReference type="ARBA" id="ARBA00022723"/>
    </source>
</evidence>
<reference evidence="15 17" key="3">
    <citation type="submission" date="2020-11" db="EMBL/GenBank/DDBJ databases">
        <title>Closed and high quality bacterial genomes of the OMM12 community.</title>
        <authorList>
            <person name="Marbouty M."/>
            <person name="Lamy-Besnier Q."/>
            <person name="Debarbieux L."/>
            <person name="Koszul R."/>
        </authorList>
    </citation>
    <scope>NUCLEOTIDE SEQUENCE [LARGE SCALE GENOMIC DNA]</scope>
    <source>
        <strain evidence="15 17">KB18</strain>
    </source>
</reference>
<dbReference type="EMBL" id="CP021422">
    <property type="protein sequence ID" value="ASB39517.1"/>
    <property type="molecule type" value="Genomic_DNA"/>
</dbReference>
<feature type="binding site" evidence="12">
    <location>
        <position position="129"/>
    </location>
    <ligand>
        <name>Zn(2+)</name>
        <dbReference type="ChEBI" id="CHEBI:29105"/>
    </ligand>
</feature>
<evidence type="ECO:0000256" key="2">
    <source>
        <dbReference type="ARBA" id="ARBA00011899"/>
    </source>
</evidence>
<evidence type="ECO:0000256" key="9">
    <source>
        <dbReference type="PIRNR" id="PIRNR038994"/>
    </source>
</evidence>
<feature type="active site" description="Proton donor/acceptor" evidence="10">
    <location>
        <position position="272"/>
    </location>
</feature>
<reference evidence="14" key="1">
    <citation type="journal article" date="2017" name="Genome Announc.">
        <title>High-Quality Whole-Genome Sequences of the Oligo-Mouse-Microbiota Bacterial Community.</title>
        <authorList>
            <person name="Garzetti D."/>
            <person name="Brugiroux S."/>
            <person name="Bunk B."/>
            <person name="Pukall R."/>
            <person name="McCoy K.D."/>
            <person name="Macpherson A.J."/>
            <person name="Stecher B."/>
        </authorList>
    </citation>
    <scope>NUCLEOTIDE SEQUENCE</scope>
    <source>
        <strain evidence="14">KB18</strain>
    </source>
</reference>
<accession>A0A1Z2XM67</accession>
<dbReference type="PANTHER" id="PTHR11113:SF14">
    <property type="entry name" value="N-ACETYLGLUCOSAMINE-6-PHOSPHATE DEACETYLASE"/>
    <property type="match status" value="1"/>
</dbReference>
<dbReference type="Gene3D" id="2.30.40.10">
    <property type="entry name" value="Urease, subunit C, domain 1"/>
    <property type="match status" value="1"/>
</dbReference>